<dbReference type="EMBL" id="FLQP01000016">
    <property type="protein sequence ID" value="SBS62709.1"/>
    <property type="molecule type" value="Genomic_DNA"/>
</dbReference>
<sequence>MFRASKLILDLKQPITHIVSYCSYPKNAHVNWLDNKLINKKTNQHLAISMFIISLLGCGSGGGDSGSANAADLYPNISVSSASISMNSNTNCSGTSSSFRTTDFIVGSPNSISDAKLKEIARISQNAFNTDASRFNWNMVSEFDVDSSSPLEVCVLSSEGSNGAGDYYGFTIGPDSSGTALDELIKHEIKHTYQSRFVGEMGLGHSHVWYNEGVAVRLTTNDSYNASMLNTFNSQISWAPTQITADSVQDAVQILLTPAYYEYPAYNASVSYLLDQGVSVVDLWEVFKTINVIEQSCRADHQTAIDNGETVVAINDLYTSCTGYSDVYASGATTWNGQIISDTLQTPGVSSSQPGVSKFVAAFNYVMNSYGISYESIDSISEFQATVMSNM</sequence>
<evidence type="ECO:0000313" key="1">
    <source>
        <dbReference type="EMBL" id="SBS62709.1"/>
    </source>
</evidence>
<protein>
    <submittedName>
        <fullName evidence="1">Uncharacterized protein</fullName>
    </submittedName>
</protein>
<organism evidence="1 2">
    <name type="scientific">Vibrio atlanticus</name>
    <dbReference type="NCBI Taxonomy" id="693153"/>
    <lineage>
        <taxon>Bacteria</taxon>
        <taxon>Pseudomonadati</taxon>
        <taxon>Pseudomonadota</taxon>
        <taxon>Gammaproteobacteria</taxon>
        <taxon>Vibrionales</taxon>
        <taxon>Vibrionaceae</taxon>
        <taxon>Vibrio</taxon>
    </lineage>
</organism>
<evidence type="ECO:0000313" key="2">
    <source>
        <dbReference type="Proteomes" id="UP000092876"/>
    </source>
</evidence>
<accession>A0A1C3IMU2</accession>
<reference evidence="2" key="1">
    <citation type="submission" date="2016-06" db="EMBL/GenBank/DDBJ databases">
        <authorList>
            <person name="Rodrigo-Torres Lidia"/>
            <person name="Arahal R.David."/>
        </authorList>
    </citation>
    <scope>NUCLEOTIDE SEQUENCE [LARGE SCALE GENOMIC DNA]</scope>
    <source>
        <strain evidence="2">CECT 7223</strain>
    </source>
</reference>
<gene>
    <name evidence="1" type="ORF">VAT7223_01309</name>
</gene>
<proteinExistence type="predicted"/>
<dbReference type="AlphaFoldDB" id="A0A1C3IMU2"/>
<name>A0A1C3IMU2_9VIBR</name>
<dbReference type="Proteomes" id="UP000092876">
    <property type="component" value="Unassembled WGS sequence"/>
</dbReference>